<dbReference type="Proteomes" id="UP000731465">
    <property type="component" value="Unassembled WGS sequence"/>
</dbReference>
<dbReference type="Gene3D" id="3.40.50.150">
    <property type="entry name" value="Vaccinia Virus protein VP39"/>
    <property type="match status" value="1"/>
</dbReference>
<dbReference type="Pfam" id="PF08241">
    <property type="entry name" value="Methyltransf_11"/>
    <property type="match status" value="1"/>
</dbReference>
<dbReference type="GO" id="GO:0032259">
    <property type="term" value="P:methylation"/>
    <property type="evidence" value="ECO:0007669"/>
    <property type="project" value="UniProtKB-KW"/>
</dbReference>
<sequence>MIDIKKHINRQFSKACDTYESDAFIQKKMAEHLMSMLCSKSYFKILEIGSGTGYLTSLIVNKLDYKSLCINDLSLNMLEHCKNRFDNKVQNYLLGDAETLKLKDCYSLIISNACFQWFSSLKNSLENFKNALDKDGEILFSTFIDGNFKELKSTLGVSIDYLDLSAIESVLKSLNLDYTIQTKSVKTHYKTVREMLKSFKNTGVSGLSNATWTKSKLISFEKQYKDLYSDDSGVYLSWELCFVRAKLKNQHP</sequence>
<protein>
    <recommendedName>
        <fullName evidence="3">malonyl-[acyl-carrier protein] O-methyltransferase</fullName>
        <ecNumber evidence="3">2.1.1.197</ecNumber>
    </recommendedName>
</protein>
<reference evidence="9 10" key="1">
    <citation type="submission" date="2021-03" db="EMBL/GenBank/DDBJ databases">
        <title>Succinivibrio sp. nov. isolated from feces of cow.</title>
        <authorList>
            <person name="Choi J.-Y."/>
        </authorList>
    </citation>
    <scope>NUCLEOTIDE SEQUENCE [LARGE SCALE GENOMIC DNA]</scope>
    <source>
        <strain evidence="9 10">AGMB01872</strain>
    </source>
</reference>
<accession>A0ABS7DF29</accession>
<evidence type="ECO:0000256" key="7">
    <source>
        <dbReference type="ARBA" id="ARBA00022756"/>
    </source>
</evidence>
<evidence type="ECO:0000313" key="9">
    <source>
        <dbReference type="EMBL" id="MBW7569884.1"/>
    </source>
</evidence>
<evidence type="ECO:0000259" key="8">
    <source>
        <dbReference type="Pfam" id="PF08241"/>
    </source>
</evidence>
<evidence type="ECO:0000256" key="4">
    <source>
        <dbReference type="ARBA" id="ARBA00022603"/>
    </source>
</evidence>
<name>A0ABS7DF29_9GAMM</name>
<dbReference type="PANTHER" id="PTHR43861">
    <property type="entry name" value="TRANS-ACONITATE 2-METHYLTRANSFERASE-RELATED"/>
    <property type="match status" value="1"/>
</dbReference>
<evidence type="ECO:0000256" key="5">
    <source>
        <dbReference type="ARBA" id="ARBA00022679"/>
    </source>
</evidence>
<keyword evidence="10" id="KW-1185">Reference proteome</keyword>
<dbReference type="NCBIfam" id="TIGR02072">
    <property type="entry name" value="BioC"/>
    <property type="match status" value="1"/>
</dbReference>
<keyword evidence="5 9" id="KW-0808">Transferase</keyword>
<evidence type="ECO:0000256" key="2">
    <source>
        <dbReference type="ARBA" id="ARBA00004746"/>
    </source>
</evidence>
<organism evidence="9 10">
    <name type="scientific">Succinivibrio faecicola</name>
    <dbReference type="NCBI Taxonomy" id="2820300"/>
    <lineage>
        <taxon>Bacteria</taxon>
        <taxon>Pseudomonadati</taxon>
        <taxon>Pseudomonadota</taxon>
        <taxon>Gammaproteobacteria</taxon>
        <taxon>Aeromonadales</taxon>
        <taxon>Succinivibrionaceae</taxon>
        <taxon>Succinivibrio</taxon>
    </lineage>
</organism>
<gene>
    <name evidence="9" type="primary">bioC</name>
    <name evidence="9" type="ORF">J5V48_03145</name>
</gene>
<keyword evidence="6" id="KW-0949">S-adenosyl-L-methionine</keyword>
<dbReference type="CDD" id="cd02440">
    <property type="entry name" value="AdoMet_MTases"/>
    <property type="match status" value="1"/>
</dbReference>
<dbReference type="InterPro" id="IPR013216">
    <property type="entry name" value="Methyltransf_11"/>
</dbReference>
<comment type="catalytic activity">
    <reaction evidence="1">
        <text>malonyl-[ACP] + S-adenosyl-L-methionine = malonyl-[ACP] methyl ester + S-adenosyl-L-homocysteine</text>
        <dbReference type="Rhea" id="RHEA:17105"/>
        <dbReference type="Rhea" id="RHEA-COMP:9623"/>
        <dbReference type="Rhea" id="RHEA-COMP:9954"/>
        <dbReference type="ChEBI" id="CHEBI:57856"/>
        <dbReference type="ChEBI" id="CHEBI:59789"/>
        <dbReference type="ChEBI" id="CHEBI:78449"/>
        <dbReference type="ChEBI" id="CHEBI:78845"/>
        <dbReference type="EC" id="2.1.1.197"/>
    </reaction>
</comment>
<dbReference type="RefSeq" id="WP_219937024.1">
    <property type="nucleotide sequence ID" value="NZ_JAGFNY010000006.1"/>
</dbReference>
<dbReference type="EMBL" id="JAGFNY010000006">
    <property type="protein sequence ID" value="MBW7569884.1"/>
    <property type="molecule type" value="Genomic_DNA"/>
</dbReference>
<dbReference type="SUPFAM" id="SSF53335">
    <property type="entry name" value="S-adenosyl-L-methionine-dependent methyltransferases"/>
    <property type="match status" value="1"/>
</dbReference>
<keyword evidence="7" id="KW-0093">Biotin biosynthesis</keyword>
<dbReference type="InterPro" id="IPR029063">
    <property type="entry name" value="SAM-dependent_MTases_sf"/>
</dbReference>
<comment type="pathway">
    <text evidence="2">Cofactor biosynthesis; biotin biosynthesis.</text>
</comment>
<dbReference type="GO" id="GO:0102130">
    <property type="term" value="F:malonyl-CoA methyltransferase activity"/>
    <property type="evidence" value="ECO:0007669"/>
    <property type="project" value="UniProtKB-EC"/>
</dbReference>
<evidence type="ECO:0000256" key="6">
    <source>
        <dbReference type="ARBA" id="ARBA00022691"/>
    </source>
</evidence>
<dbReference type="InterPro" id="IPR011814">
    <property type="entry name" value="BioC"/>
</dbReference>
<dbReference type="EC" id="2.1.1.197" evidence="3"/>
<evidence type="ECO:0000313" key="10">
    <source>
        <dbReference type="Proteomes" id="UP000731465"/>
    </source>
</evidence>
<keyword evidence="4 9" id="KW-0489">Methyltransferase</keyword>
<evidence type="ECO:0000256" key="3">
    <source>
        <dbReference type="ARBA" id="ARBA00012327"/>
    </source>
</evidence>
<evidence type="ECO:0000256" key="1">
    <source>
        <dbReference type="ARBA" id="ARBA00000852"/>
    </source>
</evidence>
<feature type="domain" description="Methyltransferase type 11" evidence="8">
    <location>
        <begin position="46"/>
        <end position="140"/>
    </location>
</feature>
<proteinExistence type="predicted"/>
<comment type="caution">
    <text evidence="9">The sequence shown here is derived from an EMBL/GenBank/DDBJ whole genome shotgun (WGS) entry which is preliminary data.</text>
</comment>